<comment type="similarity">
    <text evidence="2">Belongs to the nucleobase:cation symporter-2 (NCS2) (TC 2.A.40) family.</text>
</comment>
<organism evidence="10 11">
    <name type="scientific">Galactobacter valiniphilus</name>
    <dbReference type="NCBI Taxonomy" id="2676122"/>
    <lineage>
        <taxon>Bacteria</taxon>
        <taxon>Bacillati</taxon>
        <taxon>Actinomycetota</taxon>
        <taxon>Actinomycetes</taxon>
        <taxon>Micrococcales</taxon>
        <taxon>Micrococcaceae</taxon>
        <taxon>Galactobacter</taxon>
    </lineage>
</organism>
<dbReference type="InterPro" id="IPR006042">
    <property type="entry name" value="Xan_ur_permease"/>
</dbReference>
<feature type="transmembrane region" description="Helical" evidence="9">
    <location>
        <begin position="330"/>
        <end position="353"/>
    </location>
</feature>
<feature type="region of interest" description="Disordered" evidence="8">
    <location>
        <begin position="531"/>
        <end position="556"/>
    </location>
</feature>
<evidence type="ECO:0000256" key="5">
    <source>
        <dbReference type="ARBA" id="ARBA00022692"/>
    </source>
</evidence>
<dbReference type="NCBIfam" id="TIGR00801">
    <property type="entry name" value="ncs2"/>
    <property type="match status" value="1"/>
</dbReference>
<comment type="subcellular location">
    <subcellularLocation>
        <location evidence="1">Cell membrane</location>
        <topology evidence="1">Multi-pass membrane protein</topology>
    </subcellularLocation>
</comment>
<evidence type="ECO:0000256" key="1">
    <source>
        <dbReference type="ARBA" id="ARBA00004651"/>
    </source>
</evidence>
<dbReference type="Proteomes" id="UP000265419">
    <property type="component" value="Unassembled WGS sequence"/>
</dbReference>
<evidence type="ECO:0000256" key="3">
    <source>
        <dbReference type="ARBA" id="ARBA00022448"/>
    </source>
</evidence>
<sequence length="568" mass="59088">MTSKSKTPAPPSTAPEDERLPFGRTIAFGLQHVLTMYGGIIAPPLIIGQAAGLSSDQIALLVACCLFIGGLATILQSWGIPFFGSKLPLVQGTSFASVSTMGAIVSGAPDHVHGLQSVFGSVIVAGAIGFLIAPFFAKIIRFFPPVVTGVVITMIGVSLTPVAANWAMGGNAKAENYGSLQNIGLAALVFALTILFSKLGNAAISRLSILIAMVVGTLVAIPLGMADFSKVGTGAIFAFPQPLAFGMPVFEFGAILSMTIVVIVILTETTADILAVGEITGAKVDSKRIANGLRADMASTFVAPFFNTFTQSAFAQNVGLVTITGVKSRFVVTAGGGISVILGLLPILGRFVAAIPTPVLGGAGIVLFGTVAASGIRTLSKVNYDGYNLIILGASIAFGGIPIVKPEFYNHFPDWAATILHSGISSAAIMAVLLNIIFNEIQGGNSKKGSVFVAAPPRMVREEELDNLEDGDSYIGGKLVDAEGNEVKVVTAQQQLTELKRHAKACEKNNVPVPESVTAALQKIERDGTLPSGACRRRSPCGGAPPRALGRSRPTGILECEMRRRGRS</sequence>
<dbReference type="PANTHER" id="PTHR42810:SF4">
    <property type="entry name" value="URIC ACID TRANSPORTER UACT"/>
    <property type="match status" value="1"/>
</dbReference>
<evidence type="ECO:0000256" key="7">
    <source>
        <dbReference type="ARBA" id="ARBA00023136"/>
    </source>
</evidence>
<evidence type="ECO:0000256" key="6">
    <source>
        <dbReference type="ARBA" id="ARBA00022989"/>
    </source>
</evidence>
<reference evidence="10 11" key="1">
    <citation type="submission" date="2018-07" db="EMBL/GenBank/DDBJ databases">
        <title>Arthrobacter sp. nov., isolated from raw cow's milk with high bacterial count.</title>
        <authorList>
            <person name="Hahne J."/>
            <person name="Isele D."/>
            <person name="Lipski A."/>
        </authorList>
    </citation>
    <scope>NUCLEOTIDE SEQUENCE [LARGE SCALE GENOMIC DNA]</scope>
    <source>
        <strain evidence="10 11">JZ R-35</strain>
    </source>
</reference>
<dbReference type="InterPro" id="IPR017588">
    <property type="entry name" value="UacT-like"/>
</dbReference>
<feature type="transmembrane region" description="Helical" evidence="9">
    <location>
        <begin position="58"/>
        <end position="80"/>
    </location>
</feature>
<dbReference type="GO" id="GO:0005886">
    <property type="term" value="C:plasma membrane"/>
    <property type="evidence" value="ECO:0007669"/>
    <property type="project" value="UniProtKB-SubCell"/>
</dbReference>
<keyword evidence="5 9" id="KW-0812">Transmembrane</keyword>
<dbReference type="AlphaFoldDB" id="A0A399JIK1"/>
<feature type="transmembrane region" description="Helical" evidence="9">
    <location>
        <begin position="416"/>
        <end position="438"/>
    </location>
</feature>
<accession>A0A399JIK1</accession>
<feature type="transmembrane region" description="Helical" evidence="9">
    <location>
        <begin position="386"/>
        <end position="404"/>
    </location>
</feature>
<keyword evidence="3" id="KW-0813">Transport</keyword>
<proteinExistence type="inferred from homology"/>
<dbReference type="PROSITE" id="PS01116">
    <property type="entry name" value="XANTH_URACIL_PERMASE"/>
    <property type="match status" value="1"/>
</dbReference>
<evidence type="ECO:0000256" key="4">
    <source>
        <dbReference type="ARBA" id="ARBA00022475"/>
    </source>
</evidence>
<dbReference type="NCBIfam" id="TIGR03173">
    <property type="entry name" value="pbuX"/>
    <property type="match status" value="1"/>
</dbReference>
<keyword evidence="7 9" id="KW-0472">Membrane</keyword>
<evidence type="ECO:0000313" key="11">
    <source>
        <dbReference type="Proteomes" id="UP000265419"/>
    </source>
</evidence>
<name>A0A399JIK1_9MICC</name>
<dbReference type="RefSeq" id="WP_119424717.1">
    <property type="nucleotide sequence ID" value="NZ_QQXK01000014.1"/>
</dbReference>
<feature type="transmembrane region" description="Helical" evidence="9">
    <location>
        <begin position="207"/>
        <end position="225"/>
    </location>
</feature>
<dbReference type="EMBL" id="QQXK01000014">
    <property type="protein sequence ID" value="RII42266.1"/>
    <property type="molecule type" value="Genomic_DNA"/>
</dbReference>
<gene>
    <name evidence="10" type="ORF">DWB68_08555</name>
</gene>
<feature type="transmembrane region" description="Helical" evidence="9">
    <location>
        <begin position="180"/>
        <end position="200"/>
    </location>
</feature>
<keyword evidence="6 9" id="KW-1133">Transmembrane helix</keyword>
<feature type="transmembrane region" description="Helical" evidence="9">
    <location>
        <begin position="359"/>
        <end position="379"/>
    </location>
</feature>
<comment type="caution">
    <text evidence="10">The sequence shown here is derived from an EMBL/GenBank/DDBJ whole genome shotgun (WGS) entry which is preliminary data.</text>
</comment>
<protein>
    <submittedName>
        <fullName evidence="10">Purine permease</fullName>
    </submittedName>
</protein>
<evidence type="ECO:0000256" key="2">
    <source>
        <dbReference type="ARBA" id="ARBA00008821"/>
    </source>
</evidence>
<feature type="transmembrane region" description="Helical" evidence="9">
    <location>
        <begin position="146"/>
        <end position="168"/>
    </location>
</feature>
<evidence type="ECO:0000313" key="10">
    <source>
        <dbReference type="EMBL" id="RII42266.1"/>
    </source>
</evidence>
<dbReference type="NCBIfam" id="NF037981">
    <property type="entry name" value="NCS2_1"/>
    <property type="match status" value="1"/>
</dbReference>
<evidence type="ECO:0000256" key="9">
    <source>
        <dbReference type="SAM" id="Phobius"/>
    </source>
</evidence>
<feature type="transmembrane region" description="Helical" evidence="9">
    <location>
        <begin position="118"/>
        <end position="137"/>
    </location>
</feature>
<dbReference type="Pfam" id="PF00860">
    <property type="entry name" value="Xan_ur_permease"/>
    <property type="match status" value="1"/>
</dbReference>
<dbReference type="InterPro" id="IPR006043">
    <property type="entry name" value="NCS2"/>
</dbReference>
<keyword evidence="4" id="KW-1003">Cell membrane</keyword>
<feature type="transmembrane region" description="Helical" evidence="9">
    <location>
        <begin position="245"/>
        <end position="266"/>
    </location>
</feature>
<keyword evidence="11" id="KW-1185">Reference proteome</keyword>
<evidence type="ECO:0000256" key="8">
    <source>
        <dbReference type="SAM" id="MobiDB-lite"/>
    </source>
</evidence>
<dbReference type="PANTHER" id="PTHR42810">
    <property type="entry name" value="PURINE PERMEASE C1399.01C-RELATED"/>
    <property type="match status" value="1"/>
</dbReference>
<dbReference type="GO" id="GO:0042907">
    <property type="term" value="F:xanthine transmembrane transporter activity"/>
    <property type="evidence" value="ECO:0007669"/>
    <property type="project" value="TreeGrafter"/>
</dbReference>
<feature type="transmembrane region" description="Helical" evidence="9">
    <location>
        <begin position="26"/>
        <end position="46"/>
    </location>
</feature>